<dbReference type="PANTHER" id="PTHR43948">
    <property type="entry name" value="DNAJ HOMOLOG SUBFAMILY B"/>
    <property type="match status" value="1"/>
</dbReference>
<dbReference type="Proteomes" id="UP000240883">
    <property type="component" value="Unassembled WGS sequence"/>
</dbReference>
<name>A0A2T2NT41_CORCC</name>
<evidence type="ECO:0000256" key="1">
    <source>
        <dbReference type="SAM" id="MobiDB-lite"/>
    </source>
</evidence>
<gene>
    <name evidence="3" type="ORF">BS50DRAFT_632525</name>
</gene>
<dbReference type="EMBL" id="KZ678133">
    <property type="protein sequence ID" value="PSN68615.1"/>
    <property type="molecule type" value="Genomic_DNA"/>
</dbReference>
<evidence type="ECO:0000259" key="2">
    <source>
        <dbReference type="PROSITE" id="PS50076"/>
    </source>
</evidence>
<dbReference type="SUPFAM" id="SSF46565">
    <property type="entry name" value="Chaperone J-domain"/>
    <property type="match status" value="1"/>
</dbReference>
<organism evidence="3 4">
    <name type="scientific">Corynespora cassiicola Philippines</name>
    <dbReference type="NCBI Taxonomy" id="1448308"/>
    <lineage>
        <taxon>Eukaryota</taxon>
        <taxon>Fungi</taxon>
        <taxon>Dikarya</taxon>
        <taxon>Ascomycota</taxon>
        <taxon>Pezizomycotina</taxon>
        <taxon>Dothideomycetes</taxon>
        <taxon>Pleosporomycetidae</taxon>
        <taxon>Pleosporales</taxon>
        <taxon>Corynesporascaceae</taxon>
        <taxon>Corynespora</taxon>
    </lineage>
</organism>
<dbReference type="Pfam" id="PF00226">
    <property type="entry name" value="DnaJ"/>
    <property type="match status" value="1"/>
</dbReference>
<dbReference type="AlphaFoldDB" id="A0A2T2NT41"/>
<reference evidence="3 4" key="1">
    <citation type="journal article" date="2018" name="Front. Microbiol.">
        <title>Genome-Wide Analysis of Corynespora cassiicola Leaf Fall Disease Putative Effectors.</title>
        <authorList>
            <person name="Lopez D."/>
            <person name="Ribeiro S."/>
            <person name="Label P."/>
            <person name="Fumanal B."/>
            <person name="Venisse J.S."/>
            <person name="Kohler A."/>
            <person name="de Oliveira R.R."/>
            <person name="Labutti K."/>
            <person name="Lipzen A."/>
            <person name="Lail K."/>
            <person name="Bauer D."/>
            <person name="Ohm R.A."/>
            <person name="Barry K.W."/>
            <person name="Spatafora J."/>
            <person name="Grigoriev I.V."/>
            <person name="Martin F.M."/>
            <person name="Pujade-Renaud V."/>
        </authorList>
    </citation>
    <scope>NUCLEOTIDE SEQUENCE [LARGE SCALE GENOMIC DNA]</scope>
    <source>
        <strain evidence="3 4">Philippines</strain>
    </source>
</reference>
<dbReference type="SMART" id="SM00271">
    <property type="entry name" value="DnaJ"/>
    <property type="match status" value="1"/>
</dbReference>
<dbReference type="OrthoDB" id="442087at2759"/>
<keyword evidence="4" id="KW-1185">Reference proteome</keyword>
<evidence type="ECO:0000313" key="4">
    <source>
        <dbReference type="Proteomes" id="UP000240883"/>
    </source>
</evidence>
<accession>A0A2T2NT41</accession>
<dbReference type="PANTHER" id="PTHR43948:SF10">
    <property type="entry name" value="MRJ, ISOFORM E"/>
    <property type="match status" value="1"/>
</dbReference>
<evidence type="ECO:0000313" key="3">
    <source>
        <dbReference type="EMBL" id="PSN68615.1"/>
    </source>
</evidence>
<dbReference type="CDD" id="cd06257">
    <property type="entry name" value="DnaJ"/>
    <property type="match status" value="1"/>
</dbReference>
<dbReference type="Gene3D" id="1.10.287.110">
    <property type="entry name" value="DnaJ domain"/>
    <property type="match status" value="1"/>
</dbReference>
<sequence length="234" mass="26712">MSSYYATLGVQENATPQEVRKAYQHIRLKNNPDKIGSLPELQRPLGKNVAKTENVACEVLGDEHSRAAYDHKINAPSYSKQTSQKRKASTHPPSNIPNPNNSKRKRPGFSRDSEYSTFNRAGPEVFHNTLTIHRPSSWRMSITFSPRFRAHQLSKRNVFIEEGRIIFLARIEHLGSACSSGQRDVRLIVGEGPDRRKITKVETMPIHTDDFKKNHYFLGVQLFAPKSAPRNWLH</sequence>
<protein>
    <recommendedName>
        <fullName evidence="2">J domain-containing protein</fullName>
    </recommendedName>
</protein>
<feature type="domain" description="J" evidence="2">
    <location>
        <begin position="3"/>
        <end position="73"/>
    </location>
</feature>
<dbReference type="InterPro" id="IPR036869">
    <property type="entry name" value="J_dom_sf"/>
</dbReference>
<proteinExistence type="predicted"/>
<dbReference type="InterPro" id="IPR001623">
    <property type="entry name" value="DnaJ_domain"/>
</dbReference>
<dbReference type="PROSITE" id="PS50076">
    <property type="entry name" value="DNAJ_2"/>
    <property type="match status" value="1"/>
</dbReference>
<feature type="region of interest" description="Disordered" evidence="1">
    <location>
        <begin position="73"/>
        <end position="116"/>
    </location>
</feature>